<protein>
    <submittedName>
        <fullName evidence="1">DUF2971 domain-containing protein</fullName>
    </submittedName>
</protein>
<proteinExistence type="predicted"/>
<name>A0A549T806_9HYPH</name>
<accession>A0A549T806</accession>
<dbReference type="AlphaFoldDB" id="A0A549T806"/>
<comment type="caution">
    <text evidence="1">The sequence shown here is derived from an EMBL/GenBank/DDBJ whole genome shotgun (WGS) entry which is preliminary data.</text>
</comment>
<dbReference type="RefSeq" id="WP_143125715.1">
    <property type="nucleotide sequence ID" value="NZ_VJMG01000036.1"/>
</dbReference>
<dbReference type="EMBL" id="VJMG01000036">
    <property type="protein sequence ID" value="TRL38003.1"/>
    <property type="molecule type" value="Genomic_DNA"/>
</dbReference>
<reference evidence="1 2" key="1">
    <citation type="submission" date="2019-07" db="EMBL/GenBank/DDBJ databases">
        <title>Ln-dependent methylotrophs.</title>
        <authorList>
            <person name="Tani A."/>
        </authorList>
    </citation>
    <scope>NUCLEOTIDE SEQUENCE [LARGE SCALE GENOMIC DNA]</scope>
    <source>
        <strain evidence="1 2">SM12</strain>
    </source>
</reference>
<dbReference type="Proteomes" id="UP000316801">
    <property type="component" value="Unassembled WGS sequence"/>
</dbReference>
<sequence length="245" mass="27984">MTVDDLTYLQPSDLPATITRHIHPKYLDRVLKGYFRFGTTGSYRAKEESVRGRFSDLSEGRVRQTFQTATGKVEDIQLGKAHFQNVLFDPGMNAIVREYVINDYCSCSTIGDFDVERAKLIRSKDNFELAAFVSYDLKRLLDALETVIRAREDIAQFVFLGRRIEYGHKDERFTVPERFVLEENTSEITRWLSASFIKPRDFVHESELRILLLDPAKPGGLADTTTPLELLDALIASAIVDHGQF</sequence>
<gene>
    <name evidence="1" type="ORF">FNA46_13405</name>
</gene>
<organism evidence="1 2">
    <name type="scientific">Rhizobium straminoryzae</name>
    <dbReference type="NCBI Taxonomy" id="1387186"/>
    <lineage>
        <taxon>Bacteria</taxon>
        <taxon>Pseudomonadati</taxon>
        <taxon>Pseudomonadota</taxon>
        <taxon>Alphaproteobacteria</taxon>
        <taxon>Hyphomicrobiales</taxon>
        <taxon>Rhizobiaceae</taxon>
        <taxon>Rhizobium/Agrobacterium group</taxon>
        <taxon>Rhizobium</taxon>
    </lineage>
</organism>
<keyword evidence="2" id="KW-1185">Reference proteome</keyword>
<evidence type="ECO:0000313" key="1">
    <source>
        <dbReference type="EMBL" id="TRL38003.1"/>
    </source>
</evidence>
<evidence type="ECO:0000313" key="2">
    <source>
        <dbReference type="Proteomes" id="UP000316801"/>
    </source>
</evidence>